<dbReference type="Gene3D" id="3.20.10.10">
    <property type="entry name" value="D-amino Acid Aminotransferase, subunit A, domain 2"/>
    <property type="match status" value="1"/>
</dbReference>
<evidence type="ECO:0000256" key="1">
    <source>
        <dbReference type="SAM" id="MobiDB-lite"/>
    </source>
</evidence>
<feature type="region of interest" description="Disordered" evidence="1">
    <location>
        <begin position="294"/>
        <end position="318"/>
    </location>
</feature>
<dbReference type="Proteomes" id="UP000761534">
    <property type="component" value="Unassembled WGS sequence"/>
</dbReference>
<dbReference type="Pfam" id="PF01063">
    <property type="entry name" value="Aminotran_4"/>
    <property type="match status" value="1"/>
</dbReference>
<keyword evidence="3" id="KW-1185">Reference proteome</keyword>
<protein>
    <submittedName>
        <fullName evidence="2">Uncharacterized protein</fullName>
    </submittedName>
</protein>
<feature type="region of interest" description="Disordered" evidence="1">
    <location>
        <begin position="1"/>
        <end position="20"/>
    </location>
</feature>
<evidence type="ECO:0000313" key="2">
    <source>
        <dbReference type="EMBL" id="KAA8916055.1"/>
    </source>
</evidence>
<dbReference type="AlphaFoldDB" id="A0A642VC81"/>
<name>A0A642VC81_9ASCO</name>
<dbReference type="InterPro" id="IPR036038">
    <property type="entry name" value="Aminotransferase-like"/>
</dbReference>
<evidence type="ECO:0000313" key="3">
    <source>
        <dbReference type="Proteomes" id="UP000761534"/>
    </source>
</evidence>
<accession>A0A642VC81</accession>
<dbReference type="InterPro" id="IPR043132">
    <property type="entry name" value="BCAT-like_C"/>
</dbReference>
<organism evidence="2 3">
    <name type="scientific">Trichomonascus ciferrii</name>
    <dbReference type="NCBI Taxonomy" id="44093"/>
    <lineage>
        <taxon>Eukaryota</taxon>
        <taxon>Fungi</taxon>
        <taxon>Dikarya</taxon>
        <taxon>Ascomycota</taxon>
        <taxon>Saccharomycotina</taxon>
        <taxon>Dipodascomycetes</taxon>
        <taxon>Dipodascales</taxon>
        <taxon>Trichomonascaceae</taxon>
        <taxon>Trichomonascus</taxon>
        <taxon>Trichomonascus ciferrii complex</taxon>
    </lineage>
</organism>
<dbReference type="VEuPathDB" id="FungiDB:TRICI_001797"/>
<dbReference type="GO" id="GO:0003824">
    <property type="term" value="F:catalytic activity"/>
    <property type="evidence" value="ECO:0007669"/>
    <property type="project" value="InterPro"/>
</dbReference>
<dbReference type="OrthoDB" id="5288718at2759"/>
<dbReference type="SUPFAM" id="SSF56752">
    <property type="entry name" value="D-aminoacid aminotransferase-like PLP-dependent enzymes"/>
    <property type="match status" value="1"/>
</dbReference>
<comment type="caution">
    <text evidence="2">The sequence shown here is derived from an EMBL/GenBank/DDBJ whole genome shotgun (WGS) entry which is preliminary data.</text>
</comment>
<proteinExistence type="predicted"/>
<gene>
    <name evidence="2" type="ORF">TRICI_001797</name>
</gene>
<feature type="compositionally biased region" description="Basic and acidic residues" evidence="1">
    <location>
        <begin position="301"/>
        <end position="318"/>
    </location>
</feature>
<dbReference type="EMBL" id="SWFS01000127">
    <property type="protein sequence ID" value="KAA8916055.1"/>
    <property type="molecule type" value="Genomic_DNA"/>
</dbReference>
<reference evidence="2" key="1">
    <citation type="journal article" date="2019" name="G3 (Bethesda)">
        <title>Genome Assemblies of Two Rare Opportunistic Yeast Pathogens: Diutina rugosa (syn. Candida rugosa) and Trichomonascus ciferrii (syn. Candida ciferrii).</title>
        <authorList>
            <person name="Mixao V."/>
            <person name="Saus E."/>
            <person name="Hansen A.P."/>
            <person name="Lass-Florl C."/>
            <person name="Gabaldon T."/>
        </authorList>
    </citation>
    <scope>NUCLEOTIDE SEQUENCE</scope>
    <source>
        <strain evidence="2">CBS 4856</strain>
    </source>
</reference>
<dbReference type="InterPro" id="IPR001544">
    <property type="entry name" value="Aminotrans_IV"/>
</dbReference>
<sequence length="318" mass="36304">MSSGGETESSIEDGDLSSLDGESVEDFGSFKYDETTDALELVKHGFECYDDEKNDFEIICAMRYSPLRRKTDDITEENFLLFKTQWQRFRYTLAFFKWDVELPRQHLFQELKKTVEELDPSKPYKMRVAIRHDKSLRVQAFEVPPKTNLFFGLQLAPEKFAKSSETYRVYLDDKTSVVGPFTSFKTTRRSVYSEARERKLNDPNDTDSRPKEVVLFNARDEATEGSITNIAFKRDGRWITPALTSGCLCGVVRHFLISRGILLQGNIFRHTIRPGEPVLLFNGVIGVCPGIIVDPQSEPTKQTKPEPSEKEAGKQSSS</sequence>